<evidence type="ECO:0000313" key="4">
    <source>
        <dbReference type="Proteomes" id="UP000293865"/>
    </source>
</evidence>
<keyword evidence="4" id="KW-1185">Reference proteome</keyword>
<comment type="similarity">
    <text evidence="1">Belongs to the metallo-dependent hydrolases superfamily.</text>
</comment>
<organism evidence="3 4">
    <name type="scientific">Agromyces albus</name>
    <dbReference type="NCBI Taxonomy" id="205332"/>
    <lineage>
        <taxon>Bacteria</taxon>
        <taxon>Bacillati</taxon>
        <taxon>Actinomycetota</taxon>
        <taxon>Actinomycetes</taxon>
        <taxon>Micrococcales</taxon>
        <taxon>Microbacteriaceae</taxon>
        <taxon>Agromyces</taxon>
    </lineage>
</organism>
<evidence type="ECO:0000256" key="1">
    <source>
        <dbReference type="ARBA" id="ARBA00038310"/>
    </source>
</evidence>
<evidence type="ECO:0000313" key="3">
    <source>
        <dbReference type="EMBL" id="RXZ68849.1"/>
    </source>
</evidence>
<dbReference type="Gene3D" id="3.20.20.140">
    <property type="entry name" value="Metal-dependent hydrolases"/>
    <property type="match status" value="1"/>
</dbReference>
<dbReference type="OrthoDB" id="5450317at2"/>
<dbReference type="RefSeq" id="WP_129521303.1">
    <property type="nucleotide sequence ID" value="NZ_SDPN01000024.1"/>
</dbReference>
<gene>
    <name evidence="3" type="ORF">ESP51_12880</name>
</gene>
<dbReference type="AlphaFoldDB" id="A0A4Q2KVB8"/>
<dbReference type="EMBL" id="SDPN01000024">
    <property type="protein sequence ID" value="RXZ68849.1"/>
    <property type="molecule type" value="Genomic_DNA"/>
</dbReference>
<dbReference type="Proteomes" id="UP000293865">
    <property type="component" value="Unassembled WGS sequence"/>
</dbReference>
<dbReference type="InterPro" id="IPR052350">
    <property type="entry name" value="Metallo-dep_Lactonases"/>
</dbReference>
<dbReference type="InterPro" id="IPR006680">
    <property type="entry name" value="Amidohydro-rel"/>
</dbReference>
<dbReference type="Pfam" id="PF04909">
    <property type="entry name" value="Amidohydro_2"/>
    <property type="match status" value="1"/>
</dbReference>
<dbReference type="PANTHER" id="PTHR43569:SF2">
    <property type="entry name" value="AMIDOHYDROLASE-RELATED DOMAIN-CONTAINING PROTEIN"/>
    <property type="match status" value="1"/>
</dbReference>
<protein>
    <submittedName>
        <fullName evidence="3">Hydrolase</fullName>
    </submittedName>
</protein>
<accession>A0A4Q2KVB8</accession>
<evidence type="ECO:0000259" key="2">
    <source>
        <dbReference type="Pfam" id="PF04909"/>
    </source>
</evidence>
<keyword evidence="3" id="KW-0378">Hydrolase</keyword>
<reference evidence="3 4" key="1">
    <citation type="submission" date="2019-01" db="EMBL/GenBank/DDBJ databases">
        <title>Agromyces.</title>
        <authorList>
            <person name="Li J."/>
        </authorList>
    </citation>
    <scope>NUCLEOTIDE SEQUENCE [LARGE SCALE GENOMIC DNA]</scope>
    <source>
        <strain evidence="3 4">DSM 15934</strain>
    </source>
</reference>
<dbReference type="InterPro" id="IPR032466">
    <property type="entry name" value="Metal_Hydrolase"/>
</dbReference>
<dbReference type="SUPFAM" id="SSF51556">
    <property type="entry name" value="Metallo-dependent hydrolases"/>
    <property type="match status" value="1"/>
</dbReference>
<name>A0A4Q2KVB8_9MICO</name>
<sequence length="304" mass="33414">MSGATRTIDAHVHLWNRAVGRHEWIPRGGPLDRDFSAAEVRLELDFAGIDAAILVQAEDSLADTWFLLGVARDHDWIAGVVGWIPLDHPEAARAALDALVGEPALRGIRHLVHDDPRDDFLDLPEVRASLREVASRGLAFDVPDAWPRHLDAAARVARAIPELTVVIDHLAKPPVGGPDFDAWRRALGQVAAVPNTIAKFSGLHLPGAPFGLETVRPLWETALDAFGPDRLMYGGDWPMSVPDGGYQATWEVMRECLSELGETERSAVLGGTAESVYRSQIVRPLWPQRHETDSIVADYPLNIR</sequence>
<dbReference type="PANTHER" id="PTHR43569">
    <property type="entry name" value="AMIDOHYDROLASE"/>
    <property type="match status" value="1"/>
</dbReference>
<comment type="caution">
    <text evidence="3">The sequence shown here is derived from an EMBL/GenBank/DDBJ whole genome shotgun (WGS) entry which is preliminary data.</text>
</comment>
<feature type="domain" description="Amidohydrolase-related" evidence="2">
    <location>
        <begin position="8"/>
        <end position="278"/>
    </location>
</feature>
<dbReference type="GO" id="GO:0016787">
    <property type="term" value="F:hydrolase activity"/>
    <property type="evidence" value="ECO:0007669"/>
    <property type="project" value="UniProtKB-KW"/>
</dbReference>
<proteinExistence type="inferred from homology"/>